<evidence type="ECO:0000259" key="7">
    <source>
        <dbReference type="Pfam" id="PF02525"/>
    </source>
</evidence>
<evidence type="ECO:0000256" key="2">
    <source>
        <dbReference type="ARBA" id="ARBA00022643"/>
    </source>
</evidence>
<dbReference type="EMBL" id="PDCR01000004">
    <property type="protein sequence ID" value="PEG55871.1"/>
    <property type="molecule type" value="Genomic_DNA"/>
</dbReference>
<evidence type="ECO:0000256" key="3">
    <source>
        <dbReference type="ARBA" id="ARBA00023002"/>
    </source>
</evidence>
<accession>A0A1T3WLX0</accession>
<dbReference type="PANTHER" id="PTHR43741:SF4">
    <property type="entry name" value="FMN-DEPENDENT NADH:QUINONE OXIDOREDUCTASE"/>
    <property type="match status" value="1"/>
</dbReference>
<comment type="function">
    <text evidence="6">Quinone reductase that provides resistance to thiol-specific stress caused by electrophilic quinones.</text>
</comment>
<keyword evidence="3 6" id="KW-0560">Oxidoreductase</keyword>
<comment type="catalytic activity">
    <reaction evidence="6">
        <text>2 a quinone + NADH + H(+) = 2 a 1,4-benzosemiquinone + NAD(+)</text>
        <dbReference type="Rhea" id="RHEA:65952"/>
        <dbReference type="ChEBI" id="CHEBI:15378"/>
        <dbReference type="ChEBI" id="CHEBI:57540"/>
        <dbReference type="ChEBI" id="CHEBI:57945"/>
        <dbReference type="ChEBI" id="CHEBI:132124"/>
        <dbReference type="ChEBI" id="CHEBI:134225"/>
    </reaction>
</comment>
<dbReference type="EMBL" id="MIJD01000033">
    <property type="protein sequence ID" value="OPE55395.1"/>
    <property type="molecule type" value="Genomic_DNA"/>
</dbReference>
<evidence type="ECO:0000313" key="9">
    <source>
        <dbReference type="EMBL" id="PEG55871.1"/>
    </source>
</evidence>
<evidence type="ECO:0000256" key="1">
    <source>
        <dbReference type="ARBA" id="ARBA00022630"/>
    </source>
</evidence>
<dbReference type="EC" id="1.6.5.-" evidence="6"/>
<dbReference type="PANTHER" id="PTHR43741">
    <property type="entry name" value="FMN-DEPENDENT NADH-AZOREDUCTASE 1"/>
    <property type="match status" value="1"/>
</dbReference>
<feature type="domain" description="Flavodoxin-like fold" evidence="7">
    <location>
        <begin position="3"/>
        <end position="178"/>
    </location>
</feature>
<dbReference type="GO" id="GO:0009055">
    <property type="term" value="F:electron transfer activity"/>
    <property type="evidence" value="ECO:0007669"/>
    <property type="project" value="UniProtKB-UniRule"/>
</dbReference>
<organism evidence="8 10">
    <name type="scientific">Mycolicibacterium diernhoferi</name>
    <dbReference type="NCBI Taxonomy" id="1801"/>
    <lineage>
        <taxon>Bacteria</taxon>
        <taxon>Bacillati</taxon>
        <taxon>Actinomycetota</taxon>
        <taxon>Actinomycetes</taxon>
        <taxon>Mycobacteriales</taxon>
        <taxon>Mycobacteriaceae</taxon>
        <taxon>Mycolicibacterium</taxon>
    </lineage>
</organism>
<comment type="similarity">
    <text evidence="6">Belongs to the azoreductase type 1 family.</text>
</comment>
<comment type="function">
    <text evidence="6">Also exhibits azoreductase activity. Catalyzes the reductive cleavage of the azo bond in aromatic azo compounds to the corresponding amines.</text>
</comment>
<dbReference type="Gene3D" id="3.40.50.360">
    <property type="match status" value="1"/>
</dbReference>
<sequence>MSTLLHIDSSVRTAGSVSRALTARATARWCAVNPAGTVKYRDLAADPIPHLNASNGLALMTPPERHNPAEARTYALSKSLIDEIKAADTVVLGMPLYNYAAPSSVKTWVDHIVAGGLSFTPDGTGLLAATDFVVIESRGGSYLEGTPKHGWDHAESWIAHAVSLTGLKPQIIVAELTMATDDARMAHHRPLAEQSLQRARAEIDCLWGGVPTMAVPPREAAQLGRLRG</sequence>
<evidence type="ECO:0000313" key="11">
    <source>
        <dbReference type="Proteomes" id="UP000220340"/>
    </source>
</evidence>
<dbReference type="Proteomes" id="UP000191039">
    <property type="component" value="Unassembled WGS sequence"/>
</dbReference>
<dbReference type="EC" id="1.7.1.17" evidence="6"/>
<evidence type="ECO:0000256" key="4">
    <source>
        <dbReference type="ARBA" id="ARBA00023027"/>
    </source>
</evidence>
<dbReference type="AlphaFoldDB" id="A0A1T3WLX0"/>
<dbReference type="Pfam" id="PF02525">
    <property type="entry name" value="Flavodoxin_2"/>
    <property type="match status" value="1"/>
</dbReference>
<keyword evidence="2 6" id="KW-0288">FMN</keyword>
<dbReference type="SUPFAM" id="SSF52218">
    <property type="entry name" value="Flavoproteins"/>
    <property type="match status" value="1"/>
</dbReference>
<dbReference type="InterPro" id="IPR003680">
    <property type="entry name" value="Flavodoxin_fold"/>
</dbReference>
<dbReference type="InterPro" id="IPR029039">
    <property type="entry name" value="Flavoprotein-like_sf"/>
</dbReference>
<dbReference type="InterPro" id="IPR023048">
    <property type="entry name" value="NADH:quinone_OxRdtase_FMN_depd"/>
</dbReference>
<dbReference type="Proteomes" id="UP000220340">
    <property type="component" value="Unassembled WGS sequence"/>
</dbReference>
<dbReference type="HAMAP" id="MF_01216">
    <property type="entry name" value="Azoreductase_type1"/>
    <property type="match status" value="1"/>
</dbReference>
<dbReference type="GO" id="GO:0016655">
    <property type="term" value="F:oxidoreductase activity, acting on NAD(P)H, quinone or similar compound as acceptor"/>
    <property type="evidence" value="ECO:0007669"/>
    <property type="project" value="InterPro"/>
</dbReference>
<comment type="subunit">
    <text evidence="6">Homodimer.</text>
</comment>
<feature type="binding site" evidence="6">
    <location>
        <position position="10"/>
    </location>
    <ligand>
        <name>FMN</name>
        <dbReference type="ChEBI" id="CHEBI:58210"/>
    </ligand>
</feature>
<dbReference type="RefSeq" id="WP_073854869.1">
    <property type="nucleotide sequence ID" value="NZ_BAAATC010000019.1"/>
</dbReference>
<comment type="caution">
    <text evidence="8">The sequence shown here is derived from an EMBL/GenBank/DDBJ whole genome shotgun (WGS) entry which is preliminary data.</text>
</comment>
<comment type="caution">
    <text evidence="6">Lacks conserved residue(s) required for the propagation of feature annotation.</text>
</comment>
<keyword evidence="1 6" id="KW-0285">Flavoprotein</keyword>
<comment type="catalytic activity">
    <reaction evidence="5">
        <text>N,N-dimethyl-1,4-phenylenediamine + anthranilate + 2 NAD(+) = 2-(4-dimethylaminophenyl)diazenylbenzoate + 2 NADH + 2 H(+)</text>
        <dbReference type="Rhea" id="RHEA:55872"/>
        <dbReference type="ChEBI" id="CHEBI:15378"/>
        <dbReference type="ChEBI" id="CHEBI:15783"/>
        <dbReference type="ChEBI" id="CHEBI:16567"/>
        <dbReference type="ChEBI" id="CHEBI:57540"/>
        <dbReference type="ChEBI" id="CHEBI:57945"/>
        <dbReference type="ChEBI" id="CHEBI:71579"/>
        <dbReference type="EC" id="1.7.1.17"/>
    </reaction>
    <physiologicalReaction direction="right-to-left" evidence="5">
        <dbReference type="Rhea" id="RHEA:55874"/>
    </physiologicalReaction>
</comment>
<name>A0A1T3WLX0_9MYCO</name>
<evidence type="ECO:0000313" key="10">
    <source>
        <dbReference type="Proteomes" id="UP000191039"/>
    </source>
</evidence>
<reference evidence="8 10" key="1">
    <citation type="submission" date="2016-09" db="EMBL/GenBank/DDBJ databases">
        <title>genome sequences of unsequenced Mycobacteria.</title>
        <authorList>
            <person name="Greninger A.L."/>
            <person name="Jerome K.R."/>
            <person name="Mcnair B."/>
            <person name="Wallis C."/>
            <person name="Fang F."/>
        </authorList>
    </citation>
    <scope>NUCLEOTIDE SEQUENCE [LARGE SCALE GENOMIC DNA]</scope>
    <source>
        <strain evidence="8 10">BM1</strain>
    </source>
</reference>
<keyword evidence="11" id="KW-1185">Reference proteome</keyword>
<dbReference type="OrthoDB" id="9805013at2"/>
<keyword evidence="4 6" id="KW-0520">NAD</keyword>
<feature type="binding site" evidence="6">
    <location>
        <begin position="16"/>
        <end position="18"/>
    </location>
    <ligand>
        <name>FMN</name>
        <dbReference type="ChEBI" id="CHEBI:58210"/>
    </ligand>
</feature>
<feature type="binding site" evidence="6">
    <location>
        <begin position="137"/>
        <end position="140"/>
    </location>
    <ligand>
        <name>FMN</name>
        <dbReference type="ChEBI" id="CHEBI:58210"/>
    </ligand>
</feature>
<evidence type="ECO:0000256" key="6">
    <source>
        <dbReference type="HAMAP-Rule" id="MF_01216"/>
    </source>
</evidence>
<dbReference type="GO" id="GO:0016652">
    <property type="term" value="F:oxidoreductase activity, acting on NAD(P)H as acceptor"/>
    <property type="evidence" value="ECO:0007669"/>
    <property type="project" value="UniProtKB-UniRule"/>
</dbReference>
<reference evidence="9 11" key="2">
    <citation type="submission" date="2017-10" db="EMBL/GenBank/DDBJ databases">
        <title>The new phylogeny of genus Mycobacterium.</title>
        <authorList>
            <person name="Tortoli E."/>
            <person name="Trovato A."/>
            <person name="Cirillo D.M."/>
        </authorList>
    </citation>
    <scope>NUCLEOTIDE SEQUENCE [LARGE SCALE GENOMIC DNA]</scope>
    <source>
        <strain evidence="9 11">IP141170001</strain>
    </source>
</reference>
<evidence type="ECO:0000313" key="8">
    <source>
        <dbReference type="EMBL" id="OPE55395.1"/>
    </source>
</evidence>
<dbReference type="GO" id="GO:0010181">
    <property type="term" value="F:FMN binding"/>
    <property type="evidence" value="ECO:0007669"/>
    <property type="project" value="UniProtKB-UniRule"/>
</dbReference>
<gene>
    <name evidence="6" type="primary">azoR</name>
    <name evidence="8" type="ORF">BV510_05250</name>
    <name evidence="9" type="ORF">CRI78_04455</name>
</gene>
<comment type="cofactor">
    <cofactor evidence="6">
        <name>FMN</name>
        <dbReference type="ChEBI" id="CHEBI:58210"/>
    </cofactor>
    <text evidence="6">Binds 1 FMN per subunit.</text>
</comment>
<dbReference type="InterPro" id="IPR050104">
    <property type="entry name" value="FMN-dep_NADH:Q_OxRdtase_AzoR1"/>
</dbReference>
<protein>
    <recommendedName>
        <fullName evidence="6">FMN dependent NADH:quinone oxidoreductase</fullName>
        <ecNumber evidence="6">1.6.5.-</ecNumber>
    </recommendedName>
    <alternativeName>
        <fullName evidence="6">Azo-dye reductase</fullName>
    </alternativeName>
    <alternativeName>
        <fullName evidence="6">FMN-dependent NADH-azo compound oxidoreductase</fullName>
    </alternativeName>
    <alternativeName>
        <fullName evidence="6">FMN-dependent NADH-azoreductase</fullName>
        <ecNumber evidence="6">1.7.1.17</ecNumber>
    </alternativeName>
</protein>
<evidence type="ECO:0000256" key="5">
    <source>
        <dbReference type="ARBA" id="ARBA00048542"/>
    </source>
</evidence>
<proteinExistence type="inferred from homology"/>